<sequence length="275" mass="31560">MLVFPSIYKPAQDPCPSQGGELVPTAPHRSVFSLIVTCGKPEIHFRNFNKQRYNMGQYKGGCIALRRSRKKQNIYSQFFEKSADLFAHAIEVSGIRCIILVSIVRTFIINVVSCVMETMLNYHACVLHEGTFQQISQDTGIYRWLVEKAETFGARYPPAGAASQTAKLDATHNTGSAISLWYYFGHVMELTRSTGTKRCILSRQIPPWYQQQRENKYLIERTMHKPNGPKPKLIDPPIQENGINIIHMQMLKKRAIVMRNLYKKFNLPMKQQCMT</sequence>
<gene>
    <name evidence="1" type="ORF">ALC53_08216</name>
</gene>
<organism evidence="1 2">
    <name type="scientific">Atta colombica</name>
    <dbReference type="NCBI Taxonomy" id="520822"/>
    <lineage>
        <taxon>Eukaryota</taxon>
        <taxon>Metazoa</taxon>
        <taxon>Ecdysozoa</taxon>
        <taxon>Arthropoda</taxon>
        <taxon>Hexapoda</taxon>
        <taxon>Insecta</taxon>
        <taxon>Pterygota</taxon>
        <taxon>Neoptera</taxon>
        <taxon>Endopterygota</taxon>
        <taxon>Hymenoptera</taxon>
        <taxon>Apocrita</taxon>
        <taxon>Aculeata</taxon>
        <taxon>Formicoidea</taxon>
        <taxon>Formicidae</taxon>
        <taxon>Myrmicinae</taxon>
        <taxon>Atta</taxon>
    </lineage>
</organism>
<keyword evidence="2" id="KW-1185">Reference proteome</keyword>
<dbReference type="EMBL" id="KQ976538">
    <property type="protein sequence ID" value="KYM81308.1"/>
    <property type="molecule type" value="Genomic_DNA"/>
</dbReference>
<accession>A0A151I2J9</accession>
<proteinExistence type="predicted"/>
<protein>
    <submittedName>
        <fullName evidence="1">Uncharacterized protein</fullName>
    </submittedName>
</protein>
<reference evidence="1 2" key="1">
    <citation type="submission" date="2015-09" db="EMBL/GenBank/DDBJ databases">
        <title>Atta colombica WGS genome.</title>
        <authorList>
            <person name="Nygaard S."/>
            <person name="Hu H."/>
            <person name="Boomsma J."/>
            <person name="Zhang G."/>
        </authorList>
    </citation>
    <scope>NUCLEOTIDE SEQUENCE [LARGE SCALE GENOMIC DNA]</scope>
    <source>
        <strain evidence="1">Treedump-2</strain>
        <tissue evidence="1">Whole body</tissue>
    </source>
</reference>
<name>A0A151I2J9_9HYME</name>
<dbReference type="Proteomes" id="UP000078540">
    <property type="component" value="Unassembled WGS sequence"/>
</dbReference>
<evidence type="ECO:0000313" key="2">
    <source>
        <dbReference type="Proteomes" id="UP000078540"/>
    </source>
</evidence>
<evidence type="ECO:0000313" key="1">
    <source>
        <dbReference type="EMBL" id="KYM81308.1"/>
    </source>
</evidence>
<dbReference type="AlphaFoldDB" id="A0A151I2J9"/>